<evidence type="ECO:0000313" key="1">
    <source>
        <dbReference type="EMBL" id="KXB06580.1"/>
    </source>
</evidence>
<gene>
    <name evidence="1" type="ORF">AKJ52_02010</name>
</gene>
<sequence length="110" mass="12547">MKQSRKYLIVTIVALVLLGGILGLTIKAELDESSESDRYRTIVDTFDSSLKSLKLDQAPTGDFSNIKSNYDNIILSEYENRSFDQDQELIELDNEIKNTLNNFSVFDFLT</sequence>
<reference evidence="1 2" key="1">
    <citation type="journal article" date="2016" name="Sci. Rep.">
        <title>Metabolic traits of an uncultured archaeal lineage -MSBL1- from brine pools of the Red Sea.</title>
        <authorList>
            <person name="Mwirichia R."/>
            <person name="Alam I."/>
            <person name="Rashid M."/>
            <person name="Vinu M."/>
            <person name="Ba-Alawi W."/>
            <person name="Anthony Kamau A."/>
            <person name="Kamanda Ngugi D."/>
            <person name="Goker M."/>
            <person name="Klenk H.P."/>
            <person name="Bajic V."/>
            <person name="Stingl U."/>
        </authorList>
    </citation>
    <scope>NUCLEOTIDE SEQUENCE [LARGE SCALE GENOMIC DNA]</scope>
    <source>
        <strain evidence="1">SCGC-AAA382C18</strain>
    </source>
</reference>
<keyword evidence="2" id="KW-1185">Reference proteome</keyword>
<name>A0A133VJH5_9EURY</name>
<protein>
    <submittedName>
        <fullName evidence="1">Uncharacterized protein</fullName>
    </submittedName>
</protein>
<dbReference type="EMBL" id="LHYF01000033">
    <property type="protein sequence ID" value="KXB06580.1"/>
    <property type="molecule type" value="Genomic_DNA"/>
</dbReference>
<organism evidence="1 2">
    <name type="scientific">candidate division MSBL1 archaeon SCGC-AAA382C18</name>
    <dbReference type="NCBI Taxonomy" id="1698281"/>
    <lineage>
        <taxon>Archaea</taxon>
        <taxon>Methanobacteriati</taxon>
        <taxon>Methanobacteriota</taxon>
        <taxon>candidate division MSBL1</taxon>
    </lineage>
</organism>
<dbReference type="AlphaFoldDB" id="A0A133VJH5"/>
<dbReference type="Proteomes" id="UP000070404">
    <property type="component" value="Unassembled WGS sequence"/>
</dbReference>
<accession>A0A133VJH5</accession>
<proteinExistence type="predicted"/>
<comment type="caution">
    <text evidence="1">The sequence shown here is derived from an EMBL/GenBank/DDBJ whole genome shotgun (WGS) entry which is preliminary data.</text>
</comment>
<evidence type="ECO:0000313" key="2">
    <source>
        <dbReference type="Proteomes" id="UP000070404"/>
    </source>
</evidence>